<reference evidence="1 2" key="1">
    <citation type="submission" date="2020-07" db="EMBL/GenBank/DDBJ databases">
        <title>Draft genome and description of Corynebacterium haemomassiliense strain Marseile-Q3615 sp. nov.</title>
        <authorList>
            <person name="Boxberger M."/>
            <person name="La Scola B."/>
        </authorList>
    </citation>
    <scope>NUCLEOTIDE SEQUENCE [LARGE SCALE GENOMIC DNA]</scope>
    <source>
        <strain evidence="1 2">Marseille-Q3615</strain>
    </source>
</reference>
<sequence>MPHRNRKSLSRTIDVAVPKLRHGPSFPYYSSADHAQRARNRFRFGGQPVRIQSPANAERTRRDGHRFEKRPLDIYGFGYLSRNMLSLK</sequence>
<comment type="caution">
    <text evidence="1">The sequence shown here is derived from an EMBL/GenBank/DDBJ whole genome shotgun (WGS) entry which is preliminary data.</text>
</comment>
<keyword evidence="2" id="KW-1185">Reference proteome</keyword>
<proteinExistence type="predicted"/>
<dbReference type="RefSeq" id="WP_181888303.1">
    <property type="nucleotide sequence ID" value="NZ_JACDTZ010000001.1"/>
</dbReference>
<dbReference type="AlphaFoldDB" id="A0A7W2E9E1"/>
<dbReference type="Proteomes" id="UP000523682">
    <property type="component" value="Unassembled WGS sequence"/>
</dbReference>
<accession>A0A7W2E9E1</accession>
<gene>
    <name evidence="1" type="ORF">H0193_01830</name>
</gene>
<evidence type="ECO:0000313" key="2">
    <source>
        <dbReference type="Proteomes" id="UP000523682"/>
    </source>
</evidence>
<dbReference type="EMBL" id="JACDTZ010000001">
    <property type="protein sequence ID" value="MBA5243571.1"/>
    <property type="molecule type" value="Genomic_DNA"/>
</dbReference>
<protein>
    <submittedName>
        <fullName evidence="1">Uncharacterized protein</fullName>
    </submittedName>
</protein>
<name>A0A7W2E9E1_9CORY</name>
<organism evidence="1 2">
    <name type="scientific">Corynebacterium haemomassiliense</name>
    <dbReference type="NCBI Taxonomy" id="2754726"/>
    <lineage>
        <taxon>Bacteria</taxon>
        <taxon>Bacillati</taxon>
        <taxon>Actinomycetota</taxon>
        <taxon>Actinomycetes</taxon>
        <taxon>Mycobacteriales</taxon>
        <taxon>Corynebacteriaceae</taxon>
        <taxon>Corynebacterium</taxon>
    </lineage>
</organism>
<evidence type="ECO:0000313" key="1">
    <source>
        <dbReference type="EMBL" id="MBA5243571.1"/>
    </source>
</evidence>